<dbReference type="InterPro" id="IPR021272">
    <property type="entry name" value="DUF2851"/>
</dbReference>
<sequence>MTEEFLHYLWRFRKFQQLALNTENGEPVSIIQTGIHNHDSGPDFSEAKIQIGEQLWAGNVEIHVSSSDWNKHGHTGDNAYDNVILHVVYEDDKPVLDKNWQPIPTLVLKGLFDEQLYWNYERLVQGQEVIPCAAQFPAVDDMIKESMLERALVERLEMKANAIQDLWEQNNRNWNETFYQWMARGFGLKVNAEPMLMLARALPQSILAKHKDHLFQLEALLFGTAGMLNDSEEDYAKELNKEFQFLKSKYGLEEMDVSIWKFARLRPPSFPTVRIGQFAALIHRSENLFSKVLGIGSLKVLEQLLSDSPSIYWREHYRFGSEHNRTKAGMGKAFQETLVINVVVPFLFIYGKMKEENFYCQRAMDLLDQMGGEDNKITRIYKNLGLEMETAFRSQAAIQLNQHYCSLKKCLNCSIGIHLIR</sequence>
<reference evidence="1 2" key="1">
    <citation type="journal article" date="2012" name="Stand. Genomic Sci.">
        <title>Genome sequence of the orange-pigmented seawater bacterium Owenweeksia hongkongensis type strain (UST20020801(T)).</title>
        <authorList>
            <person name="Riedel T."/>
            <person name="Held B."/>
            <person name="Nolan M."/>
            <person name="Lucas S."/>
            <person name="Lapidus A."/>
            <person name="Tice H."/>
            <person name="Del Rio T.G."/>
            <person name="Cheng J.F."/>
            <person name="Han C."/>
            <person name="Tapia R."/>
            <person name="Goodwin L.A."/>
            <person name="Pitluck S."/>
            <person name="Liolios K."/>
            <person name="Mavromatis K."/>
            <person name="Pagani I."/>
            <person name="Ivanova N."/>
            <person name="Mikhailova N."/>
            <person name="Pati A."/>
            <person name="Chen A."/>
            <person name="Palaniappan K."/>
            <person name="Rohde M."/>
            <person name="Tindall B.J."/>
            <person name="Detter J.C."/>
            <person name="Goker M."/>
            <person name="Woyke T."/>
            <person name="Bristow J."/>
            <person name="Eisen J.A."/>
            <person name="Markowitz V."/>
            <person name="Hugenholtz P."/>
            <person name="Klenk H.P."/>
            <person name="Kyrpides N.C."/>
        </authorList>
    </citation>
    <scope>NUCLEOTIDE SEQUENCE</scope>
    <source>
        <strain evidence="2">DSM 17368 / JCM 12287 / NRRL B-23963</strain>
    </source>
</reference>
<dbReference type="PATRIC" id="fig|926562.3.peg.1426"/>
<dbReference type="STRING" id="926562.Oweho_1415"/>
<gene>
    <name evidence="1" type="ordered locus">Oweho_1415</name>
</gene>
<evidence type="ECO:0008006" key="3">
    <source>
        <dbReference type="Google" id="ProtNLM"/>
    </source>
</evidence>
<accession>G8R844</accession>
<evidence type="ECO:0000313" key="2">
    <source>
        <dbReference type="Proteomes" id="UP000005631"/>
    </source>
</evidence>
<dbReference type="EMBL" id="CP003156">
    <property type="protein sequence ID" value="AEV32412.1"/>
    <property type="molecule type" value="Genomic_DNA"/>
</dbReference>
<evidence type="ECO:0000313" key="1">
    <source>
        <dbReference type="EMBL" id="AEV32412.1"/>
    </source>
</evidence>
<dbReference type="Pfam" id="PF11013">
    <property type="entry name" value="DUF2851"/>
    <property type="match status" value="1"/>
</dbReference>
<name>G8R844_OWEHD</name>
<protein>
    <recommendedName>
        <fullName evidence="3">DUF2851 domain-containing protein</fullName>
    </recommendedName>
</protein>
<dbReference type="eggNOG" id="ENOG502Z7XW">
    <property type="taxonomic scope" value="Bacteria"/>
</dbReference>
<dbReference type="OrthoDB" id="1005072at2"/>
<dbReference type="HOGENOM" id="CLU_044582_0_0_10"/>
<dbReference type="KEGG" id="oho:Oweho_1415"/>
<keyword evidence="2" id="KW-1185">Reference proteome</keyword>
<dbReference type="AlphaFoldDB" id="G8R844"/>
<dbReference type="Proteomes" id="UP000005631">
    <property type="component" value="Chromosome"/>
</dbReference>
<proteinExistence type="predicted"/>
<dbReference type="RefSeq" id="WP_014201768.1">
    <property type="nucleotide sequence ID" value="NC_016599.1"/>
</dbReference>
<organism evidence="1 2">
    <name type="scientific">Owenweeksia hongkongensis (strain DSM 17368 / CIP 108786 / JCM 12287 / NRRL B-23963 / UST20020801)</name>
    <dbReference type="NCBI Taxonomy" id="926562"/>
    <lineage>
        <taxon>Bacteria</taxon>
        <taxon>Pseudomonadati</taxon>
        <taxon>Bacteroidota</taxon>
        <taxon>Flavobacteriia</taxon>
        <taxon>Flavobacteriales</taxon>
        <taxon>Owenweeksiaceae</taxon>
        <taxon>Owenweeksia</taxon>
    </lineage>
</organism>